<keyword evidence="2" id="KW-0560">Oxidoreductase</keyword>
<dbReference type="InterPro" id="IPR016163">
    <property type="entry name" value="Ald_DH_C"/>
</dbReference>
<evidence type="ECO:0000259" key="3">
    <source>
        <dbReference type="Pfam" id="PF00171"/>
    </source>
</evidence>
<evidence type="ECO:0000313" key="5">
    <source>
        <dbReference type="Proteomes" id="UP000023152"/>
    </source>
</evidence>
<organism evidence="4 5">
    <name type="scientific">Reticulomyxa filosa</name>
    <dbReference type="NCBI Taxonomy" id="46433"/>
    <lineage>
        <taxon>Eukaryota</taxon>
        <taxon>Sar</taxon>
        <taxon>Rhizaria</taxon>
        <taxon>Retaria</taxon>
        <taxon>Foraminifera</taxon>
        <taxon>Monothalamids</taxon>
        <taxon>Reticulomyxidae</taxon>
        <taxon>Reticulomyxa</taxon>
    </lineage>
</organism>
<evidence type="ECO:0000256" key="1">
    <source>
        <dbReference type="ARBA" id="ARBA00009986"/>
    </source>
</evidence>
<dbReference type="Pfam" id="PF00171">
    <property type="entry name" value="Aldedh"/>
    <property type="match status" value="1"/>
</dbReference>
<proteinExistence type="inferred from homology"/>
<dbReference type="OrthoDB" id="440325at2759"/>
<dbReference type="InterPro" id="IPR015590">
    <property type="entry name" value="Aldehyde_DH_dom"/>
</dbReference>
<dbReference type="GO" id="GO:0004029">
    <property type="term" value="F:aldehyde dehydrogenase (NAD+) activity"/>
    <property type="evidence" value="ECO:0007669"/>
    <property type="project" value="TreeGrafter"/>
</dbReference>
<keyword evidence="5" id="KW-1185">Reference proteome</keyword>
<dbReference type="SUPFAM" id="SSF53720">
    <property type="entry name" value="ALDH-like"/>
    <property type="match status" value="1"/>
</dbReference>
<protein>
    <submittedName>
        <fullName evidence="4">Aldehyde dehydrogenase</fullName>
    </submittedName>
</protein>
<dbReference type="Gene3D" id="3.40.605.10">
    <property type="entry name" value="Aldehyde Dehydrogenase, Chain A, domain 1"/>
    <property type="match status" value="1"/>
</dbReference>
<sequence length="280" mass="31668">MLPRKLEKSFIEEAKKAIEEFFGTNPQTSKDYGRIVSENHFNRLSGILKDNEQKIVYGGHTNATERYISPTILGNITPKDPVMKEEVFGPILTVIPVDNVKKDCISYIQNREKPLSLYVFSRDSLFVSEIVSNTDSGGVTVNDVVMHLHVIHGFPFGGTGASGVGSYHGPYSFAAFSHEKPVLHKYHGAEFINKARYPPYTERKTQIMRSLTEEKIYWWSKYLTPFTVAGGLGAMAFVLQSRFNKIFSAIFQICNNKTSQIQTIVVGRFDLLLLIKEQNF</sequence>
<dbReference type="Proteomes" id="UP000023152">
    <property type="component" value="Unassembled WGS sequence"/>
</dbReference>
<evidence type="ECO:0000256" key="2">
    <source>
        <dbReference type="ARBA" id="ARBA00023002"/>
    </source>
</evidence>
<dbReference type="InterPro" id="IPR016162">
    <property type="entry name" value="Ald_DH_N"/>
</dbReference>
<gene>
    <name evidence="4" type="ORF">RFI_18035</name>
</gene>
<dbReference type="PANTHER" id="PTHR43570:SF16">
    <property type="entry name" value="ALDEHYDE DEHYDROGENASE TYPE III, ISOFORM Q"/>
    <property type="match status" value="1"/>
</dbReference>
<dbReference type="GO" id="GO:0005737">
    <property type="term" value="C:cytoplasm"/>
    <property type="evidence" value="ECO:0007669"/>
    <property type="project" value="TreeGrafter"/>
</dbReference>
<dbReference type="AlphaFoldDB" id="X6MZD7"/>
<name>X6MZD7_RETFI</name>
<reference evidence="4 5" key="1">
    <citation type="journal article" date="2013" name="Curr. Biol.">
        <title>The Genome of the Foraminiferan Reticulomyxa filosa.</title>
        <authorList>
            <person name="Glockner G."/>
            <person name="Hulsmann N."/>
            <person name="Schleicher M."/>
            <person name="Noegel A.A."/>
            <person name="Eichinger L."/>
            <person name="Gallinger C."/>
            <person name="Pawlowski J."/>
            <person name="Sierra R."/>
            <person name="Euteneuer U."/>
            <person name="Pillet L."/>
            <person name="Moustafa A."/>
            <person name="Platzer M."/>
            <person name="Groth M."/>
            <person name="Szafranski K."/>
            <person name="Schliwa M."/>
        </authorList>
    </citation>
    <scope>NUCLEOTIDE SEQUENCE [LARGE SCALE GENOMIC DNA]</scope>
</reference>
<dbReference type="EMBL" id="ASPP01013917">
    <property type="protein sequence ID" value="ETO19196.1"/>
    <property type="molecule type" value="Genomic_DNA"/>
</dbReference>
<dbReference type="GO" id="GO:0006081">
    <property type="term" value="P:aldehyde metabolic process"/>
    <property type="evidence" value="ECO:0007669"/>
    <property type="project" value="InterPro"/>
</dbReference>
<feature type="domain" description="Aldehyde dehydrogenase" evidence="3">
    <location>
        <begin position="4"/>
        <end position="180"/>
    </location>
</feature>
<comment type="similarity">
    <text evidence="1">Belongs to the aldehyde dehydrogenase family.</text>
</comment>
<evidence type="ECO:0000313" key="4">
    <source>
        <dbReference type="EMBL" id="ETO19196.1"/>
    </source>
</evidence>
<accession>X6MZD7</accession>
<dbReference type="OMA" id="HTNATER"/>
<dbReference type="InterPro" id="IPR016161">
    <property type="entry name" value="Ald_DH/histidinol_DH"/>
</dbReference>
<dbReference type="Gene3D" id="3.40.309.10">
    <property type="entry name" value="Aldehyde Dehydrogenase, Chain A, domain 2"/>
    <property type="match status" value="1"/>
</dbReference>
<comment type="caution">
    <text evidence="4">The sequence shown here is derived from an EMBL/GenBank/DDBJ whole genome shotgun (WGS) entry which is preliminary data.</text>
</comment>
<dbReference type="PANTHER" id="PTHR43570">
    <property type="entry name" value="ALDEHYDE DEHYDROGENASE"/>
    <property type="match status" value="1"/>
</dbReference>
<dbReference type="InterPro" id="IPR012394">
    <property type="entry name" value="Aldehyde_DH_NAD(P)"/>
</dbReference>